<dbReference type="EMBL" id="CABVJF010000015">
    <property type="protein sequence ID" value="VVQ12631.1"/>
    <property type="molecule type" value="Genomic_DNA"/>
</dbReference>
<reference evidence="1 2" key="1">
    <citation type="submission" date="2019-09" db="EMBL/GenBank/DDBJ databases">
        <authorList>
            <person name="Chandra G."/>
            <person name="Truman W A."/>
        </authorList>
    </citation>
    <scope>NUCLEOTIDE SEQUENCE [LARGE SCALE GENOMIC DNA]</scope>
    <source>
        <strain evidence="1">PS928</strain>
    </source>
</reference>
<sequence length="34" mass="3723">MSYPYRIDISQNGAQGIRTSWNALPGIKLDTAQG</sequence>
<name>A0A5E7UNC9_PSEFL</name>
<evidence type="ECO:0000313" key="2">
    <source>
        <dbReference type="Proteomes" id="UP000381378"/>
    </source>
</evidence>
<gene>
    <name evidence="1" type="ORF">PS928_03902</name>
</gene>
<dbReference type="Proteomes" id="UP000381378">
    <property type="component" value="Unassembled WGS sequence"/>
</dbReference>
<proteinExistence type="predicted"/>
<accession>A0A5E7UNC9</accession>
<organism evidence="1 2">
    <name type="scientific">Pseudomonas fluorescens</name>
    <dbReference type="NCBI Taxonomy" id="294"/>
    <lineage>
        <taxon>Bacteria</taxon>
        <taxon>Pseudomonadati</taxon>
        <taxon>Pseudomonadota</taxon>
        <taxon>Gammaproteobacteria</taxon>
        <taxon>Pseudomonadales</taxon>
        <taxon>Pseudomonadaceae</taxon>
        <taxon>Pseudomonas</taxon>
    </lineage>
</organism>
<dbReference type="AlphaFoldDB" id="A0A5E7UNC9"/>
<evidence type="ECO:0000313" key="1">
    <source>
        <dbReference type="EMBL" id="VVQ12631.1"/>
    </source>
</evidence>
<protein>
    <submittedName>
        <fullName evidence="1">Uncharacterized protein</fullName>
    </submittedName>
</protein>